<dbReference type="AlphaFoldDB" id="C0NJ84"/>
<dbReference type="HOGENOM" id="CLU_1204481_0_0_1"/>
<dbReference type="InParanoid" id="C0NJ84"/>
<dbReference type="EMBL" id="GG663366">
    <property type="protein sequence ID" value="EEH07925.1"/>
    <property type="molecule type" value="Genomic_DNA"/>
</dbReference>
<dbReference type="GeneID" id="69036230"/>
<dbReference type="Proteomes" id="UP000001631">
    <property type="component" value="Unassembled WGS sequence"/>
</dbReference>
<evidence type="ECO:0000313" key="2">
    <source>
        <dbReference type="EMBL" id="EEH07925.1"/>
    </source>
</evidence>
<keyword evidence="3" id="KW-1185">Reference proteome</keyword>
<sequence>MHFVQFQLPRETSENVRSIMKGFKAKAPRIPGEIKGRLKVIFSVWKFGAGDWEDLVENIIILLVHFFFCGAPPSLLVVVQMSGCNTHAHEFQVDVAANRRVASNATRCNSPLDICQNKAQRQCFCTHHLSLYIVLRRNSQGRSWQEEATPELPEGKKSSERVTHTLASGVNGGTVLGDATTLGPSCALSNPLGWMPMWMASGGFVESVPGSQKLRTQTATEGGSGESNWQ</sequence>
<name>C0NJ84_AJECG</name>
<organism evidence="2 3">
    <name type="scientific">Ajellomyces capsulatus (strain G186AR / H82 / ATCC MYA-2454 / RMSCC 2432)</name>
    <name type="common">Darling's disease fungus</name>
    <name type="synonym">Histoplasma capsulatum</name>
    <dbReference type="NCBI Taxonomy" id="447093"/>
    <lineage>
        <taxon>Eukaryota</taxon>
        <taxon>Fungi</taxon>
        <taxon>Dikarya</taxon>
        <taxon>Ascomycota</taxon>
        <taxon>Pezizomycotina</taxon>
        <taxon>Eurotiomycetes</taxon>
        <taxon>Eurotiomycetidae</taxon>
        <taxon>Onygenales</taxon>
        <taxon>Ajellomycetaceae</taxon>
        <taxon>Histoplasma</taxon>
    </lineage>
</organism>
<gene>
    <name evidence="2" type="ORF">HCBG_03214</name>
</gene>
<reference evidence="2" key="1">
    <citation type="submission" date="2009-02" db="EMBL/GenBank/DDBJ databases">
        <title>The Genome Sequence of Ajellomyces capsulatus strain G186AR.</title>
        <authorList>
            <consortium name="The Broad Institute Genome Sequencing Platform"/>
            <person name="Champion M."/>
            <person name="Cuomo C."/>
            <person name="Ma L.-J."/>
            <person name="Henn M.R."/>
            <person name="Sil A."/>
            <person name="Goldman B."/>
            <person name="Young S.K."/>
            <person name="Kodira C.D."/>
            <person name="Zeng Q."/>
            <person name="Koehrsen M."/>
            <person name="Alvarado L."/>
            <person name="Berlin A."/>
            <person name="Borenstein D."/>
            <person name="Chen Z."/>
            <person name="Engels R."/>
            <person name="Freedman E."/>
            <person name="Gellesch M."/>
            <person name="Goldberg J."/>
            <person name="Griggs A."/>
            <person name="Gujja S."/>
            <person name="Heiman D."/>
            <person name="Hepburn T."/>
            <person name="Howarth C."/>
            <person name="Jen D."/>
            <person name="Larson L."/>
            <person name="Lewis B."/>
            <person name="Mehta T."/>
            <person name="Park D."/>
            <person name="Pearson M."/>
            <person name="Roberts A."/>
            <person name="Saif S."/>
            <person name="Shea T."/>
            <person name="Shenoy N."/>
            <person name="Sisk P."/>
            <person name="Stolte C."/>
            <person name="Sykes S."/>
            <person name="Walk T."/>
            <person name="White J."/>
            <person name="Yandava C."/>
            <person name="Klein B."/>
            <person name="McEwen J.G."/>
            <person name="Puccia R."/>
            <person name="Goldman G.H."/>
            <person name="Felipe M.S."/>
            <person name="Nino-Vega G."/>
            <person name="San-Blas G."/>
            <person name="Taylor J."/>
            <person name="Mendoza L."/>
            <person name="Galagan J."/>
            <person name="Nusbaum C."/>
            <person name="Birren B."/>
        </authorList>
    </citation>
    <scope>NUCLEOTIDE SEQUENCE</scope>
    <source>
        <strain evidence="2">G186AR</strain>
    </source>
</reference>
<accession>C0NJ84</accession>
<proteinExistence type="predicted"/>
<evidence type="ECO:0000313" key="3">
    <source>
        <dbReference type="Proteomes" id="UP000001631"/>
    </source>
</evidence>
<dbReference type="RefSeq" id="XP_045288406.1">
    <property type="nucleotide sequence ID" value="XM_045430263.1"/>
</dbReference>
<feature type="region of interest" description="Disordered" evidence="1">
    <location>
        <begin position="209"/>
        <end position="230"/>
    </location>
</feature>
<protein>
    <submittedName>
        <fullName evidence="2">Uncharacterized protein</fullName>
    </submittedName>
</protein>
<evidence type="ECO:0000256" key="1">
    <source>
        <dbReference type="SAM" id="MobiDB-lite"/>
    </source>
</evidence>